<organism evidence="4 5">
    <name type="scientific">Papillibacter cinnamivorans DSM 12816</name>
    <dbReference type="NCBI Taxonomy" id="1122930"/>
    <lineage>
        <taxon>Bacteria</taxon>
        <taxon>Bacillati</taxon>
        <taxon>Bacillota</taxon>
        <taxon>Clostridia</taxon>
        <taxon>Eubacteriales</taxon>
        <taxon>Oscillospiraceae</taxon>
        <taxon>Papillibacter</taxon>
    </lineage>
</organism>
<evidence type="ECO:0000256" key="1">
    <source>
        <dbReference type="ARBA" id="ARBA00022737"/>
    </source>
</evidence>
<dbReference type="OrthoDB" id="174569at2"/>
<gene>
    <name evidence="4" type="ORF">SAMN02745168_1305</name>
</gene>
<evidence type="ECO:0000256" key="2">
    <source>
        <dbReference type="SAM" id="MobiDB-lite"/>
    </source>
</evidence>
<evidence type="ECO:0000313" key="4">
    <source>
        <dbReference type="EMBL" id="SMC50800.1"/>
    </source>
</evidence>
<dbReference type="EMBL" id="FWXW01000002">
    <property type="protein sequence ID" value="SMC50800.1"/>
    <property type="molecule type" value="Genomic_DNA"/>
</dbReference>
<dbReference type="Pfam" id="PF00395">
    <property type="entry name" value="SLH"/>
    <property type="match status" value="2"/>
</dbReference>
<feature type="domain" description="SLH" evidence="3">
    <location>
        <begin position="70"/>
        <end position="129"/>
    </location>
</feature>
<proteinExistence type="predicted"/>
<feature type="domain" description="SLH" evidence="3">
    <location>
        <begin position="6"/>
        <end position="68"/>
    </location>
</feature>
<dbReference type="STRING" id="1122930.SAMN02745168_1305"/>
<accession>A0A1W1ZQI1</accession>
<sequence length="285" mass="30293">MGYQTQSSNRFSDLGQAFYTQAVLKANAAGVIQGYGDKIRPLDNITREEAAAMLGRALGLLTSDSTSVRFSDTGSISDWAAGYVNAMANHGYMQGYGGKFNPGADISRAEVVTVLDNSIKGLFNEAKEYTGNVAGSAIVSADGAVLRNMVITGDLIIAQGVGDGNVTLTNVTVQGRTIVRGGGANSIHITGSSSQGELFIPARSIFRRLPAPNARPRRKMPPVRRRAAERSASLPLPENSIPFSSCLPPSFSLILFLPTLAMPFYFYGRVHGAFMPLPQTSPGTE</sequence>
<dbReference type="AlphaFoldDB" id="A0A1W1ZQI1"/>
<feature type="compositionally biased region" description="Basic residues" evidence="2">
    <location>
        <begin position="215"/>
        <end position="227"/>
    </location>
</feature>
<protein>
    <submittedName>
        <fullName evidence="4">S-layer homology domain-containing protein</fullName>
    </submittedName>
</protein>
<dbReference type="PROSITE" id="PS51272">
    <property type="entry name" value="SLH"/>
    <property type="match status" value="2"/>
</dbReference>
<dbReference type="Proteomes" id="UP000192790">
    <property type="component" value="Unassembled WGS sequence"/>
</dbReference>
<evidence type="ECO:0000313" key="5">
    <source>
        <dbReference type="Proteomes" id="UP000192790"/>
    </source>
</evidence>
<name>A0A1W1ZQI1_9FIRM</name>
<feature type="region of interest" description="Disordered" evidence="2">
    <location>
        <begin position="211"/>
        <end position="231"/>
    </location>
</feature>
<keyword evidence="1" id="KW-0677">Repeat</keyword>
<reference evidence="4 5" key="1">
    <citation type="submission" date="2017-04" db="EMBL/GenBank/DDBJ databases">
        <authorList>
            <person name="Afonso C.L."/>
            <person name="Miller P.J."/>
            <person name="Scott M.A."/>
            <person name="Spackman E."/>
            <person name="Goraichik I."/>
            <person name="Dimitrov K.M."/>
            <person name="Suarez D.L."/>
            <person name="Swayne D.E."/>
        </authorList>
    </citation>
    <scope>NUCLEOTIDE SEQUENCE [LARGE SCALE GENOMIC DNA]</scope>
    <source>
        <strain evidence="4 5">DSM 12816</strain>
    </source>
</reference>
<evidence type="ECO:0000259" key="3">
    <source>
        <dbReference type="PROSITE" id="PS51272"/>
    </source>
</evidence>
<keyword evidence="5" id="KW-1185">Reference proteome</keyword>
<dbReference type="InterPro" id="IPR001119">
    <property type="entry name" value="SLH_dom"/>
</dbReference>
<dbReference type="RefSeq" id="WP_084233912.1">
    <property type="nucleotide sequence ID" value="NZ_FWXW01000002.1"/>
</dbReference>